<proteinExistence type="predicted"/>
<gene>
    <name evidence="1" type="ORF">ACFFPI_09425</name>
</gene>
<name>A0ABV5URS5_9MICC</name>
<comment type="caution">
    <text evidence="1">The sequence shown here is derived from an EMBL/GenBank/DDBJ whole genome shotgun (WGS) entry which is preliminary data.</text>
</comment>
<keyword evidence="2" id="KW-1185">Reference proteome</keyword>
<sequence length="287" mass="31791">MSTKIPNGFRLAEGTDLAAFTDRVRSVIDPLRDQEDVKLLAIETAKFVDASWLAGDPVLPRAADTVYTQWADAQSKMSVYDYDHDLNRFELSIGTDPGTGRVMVIARAENHTLMDAFEGMADVEEYGYWNHTDSYPEGVTRADWEVRKTAWDRMLPGLGKPSDTMETWILRDTVEVREELRSDTARLIALAPSRADRATFPGKDAYAAYLRSRGIEVMKAVRFVAFGRGVSVQPVIDTLATFLAPLTAELLTEGSGGAVIDPGYKDALEATFAALYEQDKDALAEDH</sequence>
<dbReference type="EMBL" id="JBHMBH010000019">
    <property type="protein sequence ID" value="MFB9714342.1"/>
    <property type="molecule type" value="Genomic_DNA"/>
</dbReference>
<organism evidence="1 2">
    <name type="scientific">Arthrobacter methylotrophus</name>
    <dbReference type="NCBI Taxonomy" id="121291"/>
    <lineage>
        <taxon>Bacteria</taxon>
        <taxon>Bacillati</taxon>
        <taxon>Actinomycetota</taxon>
        <taxon>Actinomycetes</taxon>
        <taxon>Micrococcales</taxon>
        <taxon>Micrococcaceae</taxon>
        <taxon>Arthrobacter</taxon>
    </lineage>
</organism>
<dbReference type="RefSeq" id="WP_345044522.1">
    <property type="nucleotide sequence ID" value="NZ_BAABED010000001.1"/>
</dbReference>
<reference evidence="1 2" key="1">
    <citation type="submission" date="2024-09" db="EMBL/GenBank/DDBJ databases">
        <authorList>
            <person name="Sun Q."/>
            <person name="Mori K."/>
        </authorList>
    </citation>
    <scope>NUCLEOTIDE SEQUENCE [LARGE SCALE GENOMIC DNA]</scope>
    <source>
        <strain evidence="1 2">JCM 13519</strain>
    </source>
</reference>
<accession>A0ABV5URS5</accession>
<evidence type="ECO:0000313" key="1">
    <source>
        <dbReference type="EMBL" id="MFB9714342.1"/>
    </source>
</evidence>
<protein>
    <submittedName>
        <fullName evidence="1">Uncharacterized protein</fullName>
    </submittedName>
</protein>
<dbReference type="Proteomes" id="UP001589536">
    <property type="component" value="Unassembled WGS sequence"/>
</dbReference>
<evidence type="ECO:0000313" key="2">
    <source>
        <dbReference type="Proteomes" id="UP001589536"/>
    </source>
</evidence>